<dbReference type="EMBL" id="AJLO02000047">
    <property type="protein sequence ID" value="KOE97206.1"/>
    <property type="molecule type" value="Genomic_DNA"/>
</dbReference>
<dbReference type="RefSeq" id="WP_010480450.1">
    <property type="nucleotide sequence ID" value="NZ_AJLO02000047.1"/>
</dbReference>
<dbReference type="InterPro" id="IPR015996">
    <property type="entry name" value="UCP028451"/>
</dbReference>
<dbReference type="PIRSF" id="PIRSF028451">
    <property type="entry name" value="UCP028451"/>
    <property type="match status" value="1"/>
</dbReference>
<reference evidence="1 2" key="1">
    <citation type="journal article" date="2012" name="J. Bacteriol.">
        <title>Genome sequence of a novel nicotine-degrading strain, Pseudomonas geniculata N1.</title>
        <authorList>
            <person name="Tang H."/>
            <person name="Yu H."/>
            <person name="Tai C."/>
            <person name="Huang K."/>
            <person name="Liu Y."/>
            <person name="Wang L."/>
            <person name="Yao Y."/>
            <person name="Wu G."/>
            <person name="Xu P."/>
        </authorList>
    </citation>
    <scope>NUCLEOTIDE SEQUENCE [LARGE SCALE GENOMIC DNA]</scope>
    <source>
        <strain evidence="1 2">N1</strain>
    </source>
</reference>
<dbReference type="AlphaFoldDB" id="A0A0L8A4R5"/>
<dbReference type="PANTHER" id="PTHR36452:SF1">
    <property type="entry name" value="DUF2461 DOMAIN-CONTAINING PROTEIN"/>
    <property type="match status" value="1"/>
</dbReference>
<dbReference type="Pfam" id="PF09365">
    <property type="entry name" value="DUF2461"/>
    <property type="match status" value="1"/>
</dbReference>
<dbReference type="PANTHER" id="PTHR36452">
    <property type="entry name" value="CHROMOSOME 12, WHOLE GENOME SHOTGUN SEQUENCE"/>
    <property type="match status" value="1"/>
</dbReference>
<accession>A0A0L8A4R5</accession>
<evidence type="ECO:0000313" key="1">
    <source>
        <dbReference type="EMBL" id="KOE97206.1"/>
    </source>
</evidence>
<dbReference type="Proteomes" id="UP000036890">
    <property type="component" value="Unassembled WGS sequence"/>
</dbReference>
<dbReference type="NCBIfam" id="TIGR02453">
    <property type="entry name" value="TIGR02453 family protein"/>
    <property type="match status" value="1"/>
</dbReference>
<dbReference type="InterPro" id="IPR012808">
    <property type="entry name" value="CHP02453"/>
</dbReference>
<sequence>MSTYFSDASFKFLRSLARHNEKAWFNDHRQQYEEHVRQPFLRLLGDLQPALAEVSDHFRADTRGVGGSLFRIHRDARFSNDKSPYKTWQGARLFHERRREVAAPSFYVHLQPGESFVGAGLWHPEPETQRRVRHFILDNPGSWKAAAHTPALRKRFDFEESEKLVRPPRGFPADFEFIDDLKHRNWVMWRSLDDATMTGPRLLSTLGRDLAALGPFVDYLCAALDLEF</sequence>
<name>A0A0L8A4R5_9GAMM</name>
<proteinExistence type="predicted"/>
<evidence type="ECO:0000313" key="2">
    <source>
        <dbReference type="Proteomes" id="UP000036890"/>
    </source>
</evidence>
<comment type="caution">
    <text evidence="1">The sequence shown here is derived from an EMBL/GenBank/DDBJ whole genome shotgun (WGS) entry which is preliminary data.</text>
</comment>
<organism evidence="1 2">
    <name type="scientific">Stenotrophomonas geniculata N1</name>
    <dbReference type="NCBI Taxonomy" id="1167641"/>
    <lineage>
        <taxon>Bacteria</taxon>
        <taxon>Pseudomonadati</taxon>
        <taxon>Pseudomonadota</taxon>
        <taxon>Gammaproteobacteria</taxon>
        <taxon>Lysobacterales</taxon>
        <taxon>Lysobacteraceae</taxon>
        <taxon>Stenotrophomonas</taxon>
    </lineage>
</organism>
<evidence type="ECO:0008006" key="3">
    <source>
        <dbReference type="Google" id="ProtNLM"/>
    </source>
</evidence>
<protein>
    <recommendedName>
        <fullName evidence="3">TIGR02453 family protein</fullName>
    </recommendedName>
</protein>
<gene>
    <name evidence="1" type="ORF">W7K_20825</name>
</gene>
<dbReference type="OrthoDB" id="9794241at2"/>